<evidence type="ECO:0000256" key="2">
    <source>
        <dbReference type="ARBA" id="ARBA00022490"/>
    </source>
</evidence>
<keyword evidence="6" id="KW-0067">ATP-binding</keyword>
<comment type="subcellular location">
    <subcellularLocation>
        <location evidence="1">Cytoplasm</location>
    </subcellularLocation>
</comment>
<evidence type="ECO:0000256" key="5">
    <source>
        <dbReference type="ARBA" id="ARBA00022741"/>
    </source>
</evidence>
<evidence type="ECO:0000256" key="6">
    <source>
        <dbReference type="ARBA" id="ARBA00022840"/>
    </source>
</evidence>
<feature type="domain" description="NACHT LRR and PYD" evidence="7">
    <location>
        <begin position="172"/>
        <end position="312"/>
    </location>
</feature>
<evidence type="ECO:0000256" key="1">
    <source>
        <dbReference type="ARBA" id="ARBA00004496"/>
    </source>
</evidence>
<dbReference type="PANTHER" id="PTHR24106">
    <property type="entry name" value="NACHT, LRR AND CARD DOMAINS-CONTAINING"/>
    <property type="match status" value="1"/>
</dbReference>
<gene>
    <name evidence="9" type="ORF">J4Q44_G00180660</name>
</gene>
<keyword evidence="2" id="KW-0963">Cytoplasm</keyword>
<keyword evidence="3" id="KW-0433">Leucine-rich repeat</keyword>
<evidence type="ECO:0000256" key="3">
    <source>
        <dbReference type="ARBA" id="ARBA00022614"/>
    </source>
</evidence>
<feature type="domain" description="NOD1/2 winged helix" evidence="8">
    <location>
        <begin position="111"/>
        <end position="170"/>
    </location>
</feature>
<dbReference type="Pfam" id="PF13516">
    <property type="entry name" value="LRR_6"/>
    <property type="match status" value="4"/>
</dbReference>
<keyword evidence="10" id="KW-1185">Reference proteome</keyword>
<evidence type="ECO:0000259" key="7">
    <source>
        <dbReference type="Pfam" id="PF17776"/>
    </source>
</evidence>
<dbReference type="InterPro" id="IPR001611">
    <property type="entry name" value="Leu-rich_rpt"/>
</dbReference>
<dbReference type="InterPro" id="IPR041075">
    <property type="entry name" value="NOD1/2_WH"/>
</dbReference>
<dbReference type="SUPFAM" id="SSF52047">
    <property type="entry name" value="RNI-like"/>
    <property type="match status" value="1"/>
</dbReference>
<dbReference type="EMBL" id="JAGTTL010000015">
    <property type="protein sequence ID" value="KAK6312402.1"/>
    <property type="molecule type" value="Genomic_DNA"/>
</dbReference>
<accession>A0AAN8LPW5</accession>
<evidence type="ECO:0000313" key="9">
    <source>
        <dbReference type="EMBL" id="KAK6312402.1"/>
    </source>
</evidence>
<evidence type="ECO:0000259" key="8">
    <source>
        <dbReference type="Pfam" id="PF17779"/>
    </source>
</evidence>
<reference evidence="9 10" key="1">
    <citation type="submission" date="2021-04" db="EMBL/GenBank/DDBJ databases">
        <authorList>
            <person name="De Guttry C."/>
            <person name="Zahm M."/>
            <person name="Klopp C."/>
            <person name="Cabau C."/>
            <person name="Louis A."/>
            <person name="Berthelot C."/>
            <person name="Parey E."/>
            <person name="Roest Crollius H."/>
            <person name="Montfort J."/>
            <person name="Robinson-Rechavi M."/>
            <person name="Bucao C."/>
            <person name="Bouchez O."/>
            <person name="Gislard M."/>
            <person name="Lluch J."/>
            <person name="Milhes M."/>
            <person name="Lampietro C."/>
            <person name="Lopez Roques C."/>
            <person name="Donnadieu C."/>
            <person name="Braasch I."/>
            <person name="Desvignes T."/>
            <person name="Postlethwait J."/>
            <person name="Bobe J."/>
            <person name="Wedekind C."/>
            <person name="Guiguen Y."/>
        </authorList>
    </citation>
    <scope>NUCLEOTIDE SEQUENCE [LARGE SCALE GENOMIC DNA]</scope>
    <source>
        <strain evidence="9">Cs_M1</strain>
        <tissue evidence="9">Blood</tissue>
    </source>
</reference>
<evidence type="ECO:0000256" key="4">
    <source>
        <dbReference type="ARBA" id="ARBA00022737"/>
    </source>
</evidence>
<name>A0AAN8LPW5_9TELE</name>
<keyword evidence="5" id="KW-0547">Nucleotide-binding</keyword>
<dbReference type="InterPro" id="IPR032675">
    <property type="entry name" value="LRR_dom_sf"/>
</dbReference>
<dbReference type="Pfam" id="PF17776">
    <property type="entry name" value="NLRC4_HD2"/>
    <property type="match status" value="1"/>
</dbReference>
<sequence length="732" mass="83455">MYINLVTEVRGFNERQKEEYFKKRVKNGEVARRIIAHITTSRTFKIMCHIPVFCWISAKVLEELLRENVNGEIPTTLTEMYTHFLLIQIQLAQKDPGHERDKQKIWESNKDFLLKLGKLAFEHLEKRNLMFYKEDLNEYGIDISEVAVYSALCTEIFKEEKVYKKKMYCFMHLTIQEFVAALFVFHCFATKSLKTSSSLKSFLMEGSEPYLEAILEKEPVDLPLDELMEITMYNSVSRENGEMDMFLRFLLGISMESVQCLLQGLLPKTENSSEIVKEIKTILKEMDLMDVSPERCLNLFSLTEEVKDHSLHEDIQRYLSKKEADRELSPAHCSVLAYVLLMSEDVLDEFVLKKYKTSQKGYFRLLPAVRNCRKAIIEGVYLDRWYCATLASALQLPNSPLRELHLLDSILPDSEVDVLCTGLSSPDCKLEALSLSGNGFSNEGRDNLVSSVKTFICCNLRELGLSNIKLQDSVVEALSIGLGSQPCKLEILRLYRNKLTDNFCEVLVSAISSNSSHLKELDIVHCDLIDSRVELLCTGLKSPHCKLEKLRLYQCYLNNESCEALASALKTIPSHLRELDLSYNDLQDSGVKLLSAGLGNPHCKLETLRLPFCRVTEEGCDSLASALTSNPSHLRELDLSYNHPGDSGVKMRSATMKDPDCRLKINIDHNEECWVKLELLKTYACDLTLDPNTANRHLSLSKGNTVRSLLKSWRNTWVSMTTVIPFCSNTTV</sequence>
<dbReference type="Proteomes" id="UP001356427">
    <property type="component" value="Unassembled WGS sequence"/>
</dbReference>
<evidence type="ECO:0000313" key="10">
    <source>
        <dbReference type="Proteomes" id="UP001356427"/>
    </source>
</evidence>
<keyword evidence="4" id="KW-0677">Repeat</keyword>
<dbReference type="SMART" id="SM00368">
    <property type="entry name" value="LRR_RI"/>
    <property type="match status" value="9"/>
</dbReference>
<dbReference type="InterPro" id="IPR041267">
    <property type="entry name" value="NLRP_HD2"/>
</dbReference>
<comment type="caution">
    <text evidence="9">The sequence shown here is derived from an EMBL/GenBank/DDBJ whole genome shotgun (WGS) entry which is preliminary data.</text>
</comment>
<organism evidence="9 10">
    <name type="scientific">Coregonus suidteri</name>
    <dbReference type="NCBI Taxonomy" id="861788"/>
    <lineage>
        <taxon>Eukaryota</taxon>
        <taxon>Metazoa</taxon>
        <taxon>Chordata</taxon>
        <taxon>Craniata</taxon>
        <taxon>Vertebrata</taxon>
        <taxon>Euteleostomi</taxon>
        <taxon>Actinopterygii</taxon>
        <taxon>Neopterygii</taxon>
        <taxon>Teleostei</taxon>
        <taxon>Protacanthopterygii</taxon>
        <taxon>Salmoniformes</taxon>
        <taxon>Salmonidae</taxon>
        <taxon>Coregoninae</taxon>
        <taxon>Coregonus</taxon>
    </lineage>
</organism>
<protein>
    <submittedName>
        <fullName evidence="9">Uncharacterized protein</fullName>
    </submittedName>
</protein>
<dbReference type="InterPro" id="IPR051261">
    <property type="entry name" value="NLR"/>
</dbReference>
<dbReference type="AlphaFoldDB" id="A0AAN8LPW5"/>
<proteinExistence type="predicted"/>
<dbReference type="GO" id="GO:0005737">
    <property type="term" value="C:cytoplasm"/>
    <property type="evidence" value="ECO:0007669"/>
    <property type="project" value="UniProtKB-SubCell"/>
</dbReference>
<dbReference type="GO" id="GO:0005524">
    <property type="term" value="F:ATP binding"/>
    <property type="evidence" value="ECO:0007669"/>
    <property type="project" value="UniProtKB-KW"/>
</dbReference>
<dbReference type="Gene3D" id="3.80.10.10">
    <property type="entry name" value="Ribonuclease Inhibitor"/>
    <property type="match status" value="2"/>
</dbReference>
<dbReference type="Pfam" id="PF17779">
    <property type="entry name" value="WHD_NOD2"/>
    <property type="match status" value="1"/>
</dbReference>